<keyword evidence="2" id="KW-0378">Hydrolase</keyword>
<gene>
    <name evidence="2" type="primary">USP35</name>
    <name evidence="2" type="ORF">L345_14705</name>
</gene>
<dbReference type="EMBL" id="AZIM01005479">
    <property type="protein sequence ID" value="ETE59570.1"/>
    <property type="molecule type" value="Genomic_DNA"/>
</dbReference>
<dbReference type="OrthoDB" id="9294460at2759"/>
<proteinExistence type="predicted"/>
<feature type="non-terminal residue" evidence="2">
    <location>
        <position position="1"/>
    </location>
</feature>
<reference evidence="2 3" key="1">
    <citation type="journal article" date="2013" name="Proc. Natl. Acad. Sci. U.S.A.">
        <title>The king cobra genome reveals dynamic gene evolution and adaptation in the snake venom system.</title>
        <authorList>
            <person name="Vonk F.J."/>
            <person name="Casewell N.R."/>
            <person name="Henkel C.V."/>
            <person name="Heimberg A.M."/>
            <person name="Jansen H.J."/>
            <person name="McCleary R.J."/>
            <person name="Kerkkamp H.M."/>
            <person name="Vos R.A."/>
            <person name="Guerreiro I."/>
            <person name="Calvete J.J."/>
            <person name="Wuster W."/>
            <person name="Woods A.E."/>
            <person name="Logan J.M."/>
            <person name="Harrison R.A."/>
            <person name="Castoe T.A."/>
            <person name="de Koning A.P."/>
            <person name="Pollock D.D."/>
            <person name="Yandell M."/>
            <person name="Calderon D."/>
            <person name="Renjifo C."/>
            <person name="Currier R.B."/>
            <person name="Salgado D."/>
            <person name="Pla D."/>
            <person name="Sanz L."/>
            <person name="Hyder A.S."/>
            <person name="Ribeiro J.M."/>
            <person name="Arntzen J.W."/>
            <person name="van den Thillart G.E."/>
            <person name="Boetzer M."/>
            <person name="Pirovano W."/>
            <person name="Dirks R.P."/>
            <person name="Spaink H.P."/>
            <person name="Duboule D."/>
            <person name="McGlinn E."/>
            <person name="Kini R.M."/>
            <person name="Richardson M.K."/>
        </authorList>
    </citation>
    <scope>NUCLEOTIDE SEQUENCE</scope>
    <source>
        <tissue evidence="2">Blood</tissue>
    </source>
</reference>
<dbReference type="Proteomes" id="UP000018936">
    <property type="component" value="Unassembled WGS sequence"/>
</dbReference>
<accession>V8NBW5</accession>
<evidence type="ECO:0000313" key="2">
    <source>
        <dbReference type="EMBL" id="ETE59570.1"/>
    </source>
</evidence>
<sequence>MTHKVISDLRCPVGGIKSGRASQRRLLCPSTRPNEGEVGLLTVLRLHPACRLSLPSFRGQSNEDPDCWGQCADSIKEGCKALLQVGNHCIIASSPSSFWKEAGSPIDFAGQRRSQKTNHITWAGILPVQTGSIDPVVMILHSSENRQIVLLAGPLPSPLSPPSQSLSHMCNIAGCVLPCSDDQLCQDPPRCPTASPRSGMPGGEELHPLPPSAPFFTFQGRRKGGGRGGGMEKEGGKEERRRRKDEGQGMEEKKDGKGEREEEEEEEEEEKKKKKKPHPPTMPTELVAKKFESHPCPGCCNHHKYKPAETYEERLQDLGLASGKKRRMTGDMIAGFQVFVGLPQKGEGVNLFSTAPEGRTKNNGWKLTKERSNLELRRNFLTCFHQWRFLRRDWAVTCLKWYEFSCLSRGLD</sequence>
<name>V8NBW5_OPHHA</name>
<feature type="region of interest" description="Disordered" evidence="1">
    <location>
        <begin position="190"/>
        <end position="283"/>
    </location>
</feature>
<dbReference type="GO" id="GO:0016787">
    <property type="term" value="F:hydrolase activity"/>
    <property type="evidence" value="ECO:0007669"/>
    <property type="project" value="UniProtKB-KW"/>
</dbReference>
<evidence type="ECO:0000313" key="3">
    <source>
        <dbReference type="Proteomes" id="UP000018936"/>
    </source>
</evidence>
<feature type="compositionally biased region" description="Basic and acidic residues" evidence="1">
    <location>
        <begin position="230"/>
        <end position="260"/>
    </location>
</feature>
<dbReference type="AlphaFoldDB" id="V8NBW5"/>
<keyword evidence="3" id="KW-1185">Reference proteome</keyword>
<evidence type="ECO:0000256" key="1">
    <source>
        <dbReference type="SAM" id="MobiDB-lite"/>
    </source>
</evidence>
<protein>
    <submittedName>
        <fullName evidence="2">Ubiquitin carboxyl-terminal hydrolase 35</fullName>
    </submittedName>
</protein>
<comment type="caution">
    <text evidence="2">The sequence shown here is derived from an EMBL/GenBank/DDBJ whole genome shotgun (WGS) entry which is preliminary data.</text>
</comment>
<organism evidence="2 3">
    <name type="scientific">Ophiophagus hannah</name>
    <name type="common">King cobra</name>
    <name type="synonym">Naja hannah</name>
    <dbReference type="NCBI Taxonomy" id="8665"/>
    <lineage>
        <taxon>Eukaryota</taxon>
        <taxon>Metazoa</taxon>
        <taxon>Chordata</taxon>
        <taxon>Craniata</taxon>
        <taxon>Vertebrata</taxon>
        <taxon>Euteleostomi</taxon>
        <taxon>Lepidosauria</taxon>
        <taxon>Squamata</taxon>
        <taxon>Bifurcata</taxon>
        <taxon>Unidentata</taxon>
        <taxon>Episquamata</taxon>
        <taxon>Toxicofera</taxon>
        <taxon>Serpentes</taxon>
        <taxon>Colubroidea</taxon>
        <taxon>Elapidae</taxon>
        <taxon>Elapinae</taxon>
        <taxon>Ophiophagus</taxon>
    </lineage>
</organism>